<dbReference type="EMBL" id="JABBNT010000005">
    <property type="protein sequence ID" value="NMM46452.1"/>
    <property type="molecule type" value="Genomic_DNA"/>
</dbReference>
<name>A0A7Y0E3A3_9PROT</name>
<proteinExistence type="predicted"/>
<dbReference type="Pfam" id="PF12728">
    <property type="entry name" value="HTH_17"/>
    <property type="match status" value="1"/>
</dbReference>
<keyword evidence="3" id="KW-1185">Reference proteome</keyword>
<gene>
    <name evidence="2" type="ORF">HH303_18320</name>
</gene>
<evidence type="ECO:0000313" key="3">
    <source>
        <dbReference type="Proteomes" id="UP000539372"/>
    </source>
</evidence>
<feature type="domain" description="Helix-turn-helix" evidence="1">
    <location>
        <begin position="16"/>
        <end position="61"/>
    </location>
</feature>
<dbReference type="InterPro" id="IPR041657">
    <property type="entry name" value="HTH_17"/>
</dbReference>
<dbReference type="Proteomes" id="UP000539372">
    <property type="component" value="Unassembled WGS sequence"/>
</dbReference>
<reference evidence="2 3" key="1">
    <citation type="submission" date="2020-04" db="EMBL/GenBank/DDBJ databases">
        <title>Rhodospirillaceae bacterium KN72 isolated from deep sea.</title>
        <authorList>
            <person name="Zhang D.-C."/>
        </authorList>
    </citation>
    <scope>NUCLEOTIDE SEQUENCE [LARGE SCALE GENOMIC DNA]</scope>
    <source>
        <strain evidence="2 3">KN72</strain>
    </source>
</reference>
<protein>
    <submittedName>
        <fullName evidence="2">Helix-turn-helix domain-containing protein</fullName>
    </submittedName>
</protein>
<organism evidence="2 3">
    <name type="scientific">Pacificispira spongiicola</name>
    <dbReference type="NCBI Taxonomy" id="2729598"/>
    <lineage>
        <taxon>Bacteria</taxon>
        <taxon>Pseudomonadati</taxon>
        <taxon>Pseudomonadota</taxon>
        <taxon>Alphaproteobacteria</taxon>
        <taxon>Rhodospirillales</taxon>
        <taxon>Rhodospirillaceae</taxon>
        <taxon>Pacificispira</taxon>
    </lineage>
</organism>
<accession>A0A7Y0E3A3</accession>
<sequence length="68" mass="7679">MEANETNLSADLLKGVAEIAEFLGEDERRTSYLCRNRSIPAFQIGQRWYARRSSLRGFIDRLESGAAA</sequence>
<evidence type="ECO:0000259" key="1">
    <source>
        <dbReference type="Pfam" id="PF12728"/>
    </source>
</evidence>
<comment type="caution">
    <text evidence="2">The sequence shown here is derived from an EMBL/GenBank/DDBJ whole genome shotgun (WGS) entry which is preliminary data.</text>
</comment>
<evidence type="ECO:0000313" key="2">
    <source>
        <dbReference type="EMBL" id="NMM46452.1"/>
    </source>
</evidence>
<dbReference type="RefSeq" id="WP_169626805.1">
    <property type="nucleotide sequence ID" value="NZ_JABBNT010000005.1"/>
</dbReference>
<dbReference type="AlphaFoldDB" id="A0A7Y0E3A3"/>